<protein>
    <recommendedName>
        <fullName evidence="1">DUF5901 domain-containing protein</fullName>
    </recommendedName>
</protein>
<evidence type="ECO:0000313" key="2">
    <source>
        <dbReference type="EMBL" id="QHU09236.1"/>
    </source>
</evidence>
<reference evidence="2" key="1">
    <citation type="journal article" date="2020" name="Nature">
        <title>Giant virus diversity and host interactions through global metagenomics.</title>
        <authorList>
            <person name="Schulz F."/>
            <person name="Roux S."/>
            <person name="Paez-Espino D."/>
            <person name="Jungbluth S."/>
            <person name="Walsh D.A."/>
            <person name="Denef V.J."/>
            <person name="McMahon K.D."/>
            <person name="Konstantinidis K.T."/>
            <person name="Eloe-Fadrosh E.A."/>
            <person name="Kyrpides N.C."/>
            <person name="Woyke T."/>
        </authorList>
    </citation>
    <scope>NUCLEOTIDE SEQUENCE</scope>
    <source>
        <strain evidence="2">GVMAG-S-1074260-58</strain>
    </source>
</reference>
<name>A0A6C0JWQ0_9ZZZZ</name>
<organism evidence="2">
    <name type="scientific">viral metagenome</name>
    <dbReference type="NCBI Taxonomy" id="1070528"/>
    <lineage>
        <taxon>unclassified sequences</taxon>
        <taxon>metagenomes</taxon>
        <taxon>organismal metagenomes</taxon>
    </lineage>
</organism>
<proteinExistence type="predicted"/>
<dbReference type="InterPro" id="IPR045420">
    <property type="entry name" value="DUF5901"/>
</dbReference>
<sequence length="351" mass="41330">MSHPLIPREQTYLLSRKVVTIHSEDRDILKYPDANSFDIKLPQIMKNVQSMRLLFTRFPKRNYYTFSTEYQNTKLSFVVKFDTLSLEPIDCHEINTIEIQPGNYTLTQLTTEIQTKMNKCITQKLGQLYNEMKVTYDVVGQRIMFGNVKHPFLLLFNRKECYKDVCKQPNMWELPIKWGLGYYLGFERATYISICLEKSVSFNYLENNQVWLMNTHGNVYLTIAPFEPDIEGESVIYMEIEKYNSMDELKLCPLNTNGSEFNTYAGYVNSAFAKIQINDTLSGIDTTDMMLQNLTYFDIPEEQISKLHFKFRYHDGRLVNFARMPFNFTLEFNCLKNEIGKSYKVRVPEYS</sequence>
<dbReference type="AlphaFoldDB" id="A0A6C0JWQ0"/>
<accession>A0A6C0JWQ0</accession>
<evidence type="ECO:0000259" key="1">
    <source>
        <dbReference type="Pfam" id="PF19254"/>
    </source>
</evidence>
<feature type="domain" description="DUF5901" evidence="1">
    <location>
        <begin position="18"/>
        <end position="119"/>
    </location>
</feature>
<dbReference type="Pfam" id="PF19254">
    <property type="entry name" value="DUF5901"/>
    <property type="match status" value="1"/>
</dbReference>
<dbReference type="EMBL" id="MN740706">
    <property type="protein sequence ID" value="QHU09236.1"/>
    <property type="molecule type" value="Genomic_DNA"/>
</dbReference>